<proteinExistence type="predicted"/>
<dbReference type="Proteomes" id="UP001244341">
    <property type="component" value="Chromosome 6b"/>
</dbReference>
<dbReference type="PROSITE" id="PS50096">
    <property type="entry name" value="IQ"/>
    <property type="match status" value="1"/>
</dbReference>
<feature type="compositionally biased region" description="Polar residues" evidence="1">
    <location>
        <begin position="346"/>
        <end position="359"/>
    </location>
</feature>
<sequence>MSRHHERIQQLELEKRAIKQLGAGELEAWQAQREAAATTIQAHWWGSRQRQQLKLSHPALATLRPVACSSPQPADEPSCSTRPISSKVPSNHPLLHSVTAAGVTGLHAEPSTASVAAWLAHRAGLEQQPSSASVCSGVGYSSRAAAMHGALRGEASSCLSAEASRLSAVGAAAQQPADAPRRTAALPAARRMVLERQEALHSQLQQLPQLSQLPDNVTGAHFALPGAGGARAQRSRQAHALALAEAKVGSKWWLPLKALNQQLRDAAAAAEQDAGSTSGSASKAAAGALWGAAGGTGLLQQDWQQQELMWKDSWQRIREEEQQRPGLQELMQQDQALRPHVGIEQELSSESSWHAASMQ</sequence>
<protein>
    <submittedName>
        <fullName evidence="2">Uncharacterized protein</fullName>
    </submittedName>
</protein>
<keyword evidence="3" id="KW-1185">Reference proteome</keyword>
<evidence type="ECO:0000313" key="2">
    <source>
        <dbReference type="EMBL" id="WIA15202.1"/>
    </source>
</evidence>
<feature type="region of interest" description="Disordered" evidence="1">
    <location>
        <begin position="319"/>
        <end position="359"/>
    </location>
</feature>
<accession>A0ABY8U177</accession>
<reference evidence="2 3" key="1">
    <citation type="submission" date="2023-05" db="EMBL/GenBank/DDBJ databases">
        <title>A 100% complete, gapless, phased diploid assembly of the Scenedesmus obliquus UTEX 3031 genome.</title>
        <authorList>
            <person name="Biondi T.C."/>
            <person name="Hanschen E.R."/>
            <person name="Kwon T."/>
            <person name="Eng W."/>
            <person name="Kruse C.P.S."/>
            <person name="Koehler S.I."/>
            <person name="Kunde Y."/>
            <person name="Gleasner C.D."/>
            <person name="You Mak K.T."/>
            <person name="Polle J."/>
            <person name="Hovde B.T."/>
            <person name="Starkenburg S.R."/>
        </authorList>
    </citation>
    <scope>NUCLEOTIDE SEQUENCE [LARGE SCALE GENOMIC DNA]</scope>
    <source>
        <strain evidence="2 3">DOE0152z</strain>
    </source>
</reference>
<gene>
    <name evidence="2" type="ORF">OEZ85_001882</name>
</gene>
<dbReference type="EMBL" id="CP126213">
    <property type="protein sequence ID" value="WIA15202.1"/>
    <property type="molecule type" value="Genomic_DNA"/>
</dbReference>
<evidence type="ECO:0000313" key="3">
    <source>
        <dbReference type="Proteomes" id="UP001244341"/>
    </source>
</evidence>
<organism evidence="2 3">
    <name type="scientific">Tetradesmus obliquus</name>
    <name type="common">Green alga</name>
    <name type="synonym">Acutodesmus obliquus</name>
    <dbReference type="NCBI Taxonomy" id="3088"/>
    <lineage>
        <taxon>Eukaryota</taxon>
        <taxon>Viridiplantae</taxon>
        <taxon>Chlorophyta</taxon>
        <taxon>core chlorophytes</taxon>
        <taxon>Chlorophyceae</taxon>
        <taxon>CS clade</taxon>
        <taxon>Sphaeropleales</taxon>
        <taxon>Scenedesmaceae</taxon>
        <taxon>Tetradesmus</taxon>
    </lineage>
</organism>
<name>A0ABY8U177_TETOB</name>
<evidence type="ECO:0000256" key="1">
    <source>
        <dbReference type="SAM" id="MobiDB-lite"/>
    </source>
</evidence>